<dbReference type="AlphaFoldDB" id="A0AAV5G5P8"/>
<dbReference type="Proteomes" id="UP001054925">
    <property type="component" value="Unassembled WGS sequence"/>
</dbReference>
<evidence type="ECO:0000313" key="2">
    <source>
        <dbReference type="Proteomes" id="UP001054925"/>
    </source>
</evidence>
<name>A0AAV5G5P8_CORAM</name>
<evidence type="ECO:0000313" key="1">
    <source>
        <dbReference type="EMBL" id="GJN42008.1"/>
    </source>
</evidence>
<protein>
    <submittedName>
        <fullName evidence="1">Uncharacterized protein</fullName>
    </submittedName>
</protein>
<comment type="caution">
    <text evidence="1">The sequence shown here is derived from an EMBL/GenBank/DDBJ whole genome shotgun (WGS) entry which is preliminary data.</text>
</comment>
<proteinExistence type="predicted"/>
<sequence length="69" mass="7964">MAIHTMVKIEPAKPTKKAAESIIEVVKLTNPIIPRSKNHSRWKYKTSIPRRIRARLVAKNPRGRYSILC</sequence>
<organism evidence="1 2">
    <name type="scientific">Corynebacterium ammoniagenes</name>
    <name type="common">Brevibacterium ammoniagenes</name>
    <dbReference type="NCBI Taxonomy" id="1697"/>
    <lineage>
        <taxon>Bacteria</taxon>
        <taxon>Bacillati</taxon>
        <taxon>Actinomycetota</taxon>
        <taxon>Actinomycetes</taxon>
        <taxon>Mycobacteriales</taxon>
        <taxon>Corynebacteriaceae</taxon>
        <taxon>Corynebacterium</taxon>
    </lineage>
</organism>
<gene>
    <name evidence="1" type="ORF">CAT723_04870</name>
</gene>
<reference evidence="1" key="1">
    <citation type="submission" date="2021-12" db="EMBL/GenBank/DDBJ databases">
        <title>Draft genome sequence of Corynebacterium ammoniagenes strain T-723.</title>
        <authorList>
            <person name="Matsuzawa M."/>
            <person name="Hiratani M."/>
            <person name="Abe I."/>
            <person name="Tsuji Y."/>
            <person name="Nakamura J."/>
        </authorList>
    </citation>
    <scope>NUCLEOTIDE SEQUENCE</scope>
    <source>
        <strain evidence="1">T-723</strain>
    </source>
</reference>
<accession>A0AAV5G5P8</accession>
<dbReference type="EMBL" id="BQKK01000001">
    <property type="protein sequence ID" value="GJN42008.1"/>
    <property type="molecule type" value="Genomic_DNA"/>
</dbReference>